<feature type="region of interest" description="Disordered" evidence="1">
    <location>
        <begin position="191"/>
        <end position="222"/>
    </location>
</feature>
<gene>
    <name evidence="2" type="ORF">MSEDJ_53710</name>
</gene>
<protein>
    <submittedName>
        <fullName evidence="2">Uncharacterized protein</fullName>
    </submittedName>
</protein>
<organism evidence="2 3">
    <name type="scientific">Mycolicibacterium sediminis</name>
    <dbReference type="NCBI Taxonomy" id="1286180"/>
    <lineage>
        <taxon>Bacteria</taxon>
        <taxon>Bacillati</taxon>
        <taxon>Actinomycetota</taxon>
        <taxon>Actinomycetes</taxon>
        <taxon>Mycobacteriales</taxon>
        <taxon>Mycobacteriaceae</taxon>
        <taxon>Mycolicibacterium</taxon>
    </lineage>
</organism>
<sequence>MRLSTFAGGDPSSVYPGFMRATPENIEPGMSPADLFQLQSVRPKTRAQYGADGPKYAEREIFGYQPTYVLDLSPRGDGYRATVCLGAYSVYRTDDVGREKYFSTAADEHTGQMLRADSDIQFWRVELTENDPRTVDAPPSPSISQTGPLPAPLTDVFGKWFITGSSQGLWGPPGQGENIETPELRQRCEAAMPDDAASRKAMATGFHDAPPPHGGPVPGWPR</sequence>
<dbReference type="Proteomes" id="UP000467193">
    <property type="component" value="Chromosome"/>
</dbReference>
<evidence type="ECO:0000313" key="2">
    <source>
        <dbReference type="EMBL" id="BBY31275.1"/>
    </source>
</evidence>
<evidence type="ECO:0000313" key="3">
    <source>
        <dbReference type="Proteomes" id="UP000467193"/>
    </source>
</evidence>
<name>A0A7I7QYC1_9MYCO</name>
<dbReference type="KEGG" id="msei:MSEDJ_53710"/>
<dbReference type="AlphaFoldDB" id="A0A7I7QYC1"/>
<proteinExistence type="predicted"/>
<dbReference type="EMBL" id="AP022588">
    <property type="protein sequence ID" value="BBY31275.1"/>
    <property type="molecule type" value="Genomic_DNA"/>
</dbReference>
<evidence type="ECO:0000256" key="1">
    <source>
        <dbReference type="SAM" id="MobiDB-lite"/>
    </source>
</evidence>
<reference evidence="2 3" key="1">
    <citation type="journal article" date="2019" name="Emerg. Microbes Infect.">
        <title>Comprehensive subspecies identification of 175 nontuberculous mycobacteria species based on 7547 genomic profiles.</title>
        <authorList>
            <person name="Matsumoto Y."/>
            <person name="Kinjo T."/>
            <person name="Motooka D."/>
            <person name="Nabeya D."/>
            <person name="Jung N."/>
            <person name="Uechi K."/>
            <person name="Horii T."/>
            <person name="Iida T."/>
            <person name="Fujita J."/>
            <person name="Nakamura S."/>
        </authorList>
    </citation>
    <scope>NUCLEOTIDE SEQUENCE [LARGE SCALE GENOMIC DNA]</scope>
    <source>
        <strain evidence="2 3">JCM 17899</strain>
    </source>
</reference>
<feature type="compositionally biased region" description="Pro residues" evidence="1">
    <location>
        <begin position="209"/>
        <end position="222"/>
    </location>
</feature>
<accession>A0A7I7QYC1</accession>
<keyword evidence="3" id="KW-1185">Reference proteome</keyword>